<protein>
    <submittedName>
        <fullName evidence="2">Uncharacterized protein</fullName>
    </submittedName>
</protein>
<organism evidence="2 3">
    <name type="scientific">Rangifer tarandus platyrhynchus</name>
    <name type="common">Svalbard reindeer</name>
    <dbReference type="NCBI Taxonomy" id="3082113"/>
    <lineage>
        <taxon>Eukaryota</taxon>
        <taxon>Metazoa</taxon>
        <taxon>Chordata</taxon>
        <taxon>Craniata</taxon>
        <taxon>Vertebrata</taxon>
        <taxon>Euteleostomi</taxon>
        <taxon>Mammalia</taxon>
        <taxon>Eutheria</taxon>
        <taxon>Laurasiatheria</taxon>
        <taxon>Artiodactyla</taxon>
        <taxon>Ruminantia</taxon>
        <taxon>Pecora</taxon>
        <taxon>Cervidae</taxon>
        <taxon>Odocoileinae</taxon>
        <taxon>Rangifer</taxon>
    </lineage>
</organism>
<evidence type="ECO:0000313" key="2">
    <source>
        <dbReference type="EMBL" id="CAI9153507.1"/>
    </source>
</evidence>
<evidence type="ECO:0000256" key="1">
    <source>
        <dbReference type="SAM" id="MobiDB-lite"/>
    </source>
</evidence>
<keyword evidence="3" id="KW-1185">Reference proteome</keyword>
<feature type="compositionally biased region" description="Basic and acidic residues" evidence="1">
    <location>
        <begin position="10"/>
        <end position="25"/>
    </location>
</feature>
<gene>
    <name evidence="2" type="ORF">MRATA1EN1_LOCUS2469</name>
</gene>
<accession>A0ABN8XYV7</accession>
<dbReference type="Proteomes" id="UP001176941">
    <property type="component" value="Chromosome 10"/>
</dbReference>
<evidence type="ECO:0000313" key="3">
    <source>
        <dbReference type="Proteomes" id="UP001176941"/>
    </source>
</evidence>
<name>A0ABN8XYV7_RANTA</name>
<dbReference type="EMBL" id="OX459946">
    <property type="protein sequence ID" value="CAI9153507.1"/>
    <property type="molecule type" value="Genomic_DNA"/>
</dbReference>
<feature type="region of interest" description="Disordered" evidence="1">
    <location>
        <begin position="1"/>
        <end position="26"/>
    </location>
</feature>
<sequence>MGVTLGALEFRGRSREGRGPVREPPGRGFLSLPALWDCHSEAPGSSAPSPALTPHPPGVFCCICLPAALLSTSPVTLLPNPVISPPTLWPGGWDGALSW</sequence>
<reference evidence="2" key="1">
    <citation type="submission" date="2023-04" db="EMBL/GenBank/DDBJ databases">
        <authorList>
            <consortium name="ELIXIR-Norway"/>
        </authorList>
    </citation>
    <scope>NUCLEOTIDE SEQUENCE [LARGE SCALE GENOMIC DNA]</scope>
</reference>
<proteinExistence type="predicted"/>